<evidence type="ECO:0000313" key="4">
    <source>
        <dbReference type="Proteomes" id="UP001634394"/>
    </source>
</evidence>
<dbReference type="PANTHER" id="PTHR12358">
    <property type="entry name" value="SPHINGOSINE KINASE"/>
    <property type="match status" value="1"/>
</dbReference>
<protein>
    <recommendedName>
        <fullName evidence="1">DAGKc domain-containing protein</fullName>
    </recommendedName>
</protein>
<dbReference type="InterPro" id="IPR050187">
    <property type="entry name" value="Lipid_Phosphate_FormReg"/>
</dbReference>
<dbReference type="Proteomes" id="UP001634394">
    <property type="component" value="Unassembled WGS sequence"/>
</dbReference>
<dbReference type="EMBL" id="JBJQND010000008">
    <property type="protein sequence ID" value="KAL3869165.1"/>
    <property type="molecule type" value="Genomic_DNA"/>
</dbReference>
<dbReference type="Gene3D" id="2.60.200.40">
    <property type="match status" value="1"/>
</dbReference>
<evidence type="ECO:0000313" key="3">
    <source>
        <dbReference type="EMBL" id="KAL3869540.1"/>
    </source>
</evidence>
<dbReference type="Gene3D" id="3.40.50.10330">
    <property type="entry name" value="Probable inorganic polyphosphate/atp-NAD kinase, domain 1"/>
    <property type="match status" value="1"/>
</dbReference>
<dbReference type="PROSITE" id="PS50146">
    <property type="entry name" value="DAGK"/>
    <property type="match status" value="1"/>
</dbReference>
<accession>A0ABD3W6M0</accession>
<name>A0ABD3W6M0_SINWO</name>
<evidence type="ECO:0000313" key="2">
    <source>
        <dbReference type="EMBL" id="KAL3869165.1"/>
    </source>
</evidence>
<proteinExistence type="predicted"/>
<dbReference type="InterPro" id="IPR001206">
    <property type="entry name" value="Diacylglycerol_kinase_cat_dom"/>
</dbReference>
<evidence type="ECO:0000259" key="1">
    <source>
        <dbReference type="PROSITE" id="PS50146"/>
    </source>
</evidence>
<dbReference type="PANTHER" id="PTHR12358:SF111">
    <property type="entry name" value="CERAMIDE KINASE, ISOFORM A"/>
    <property type="match status" value="1"/>
</dbReference>
<feature type="domain" description="DAGKc" evidence="1">
    <location>
        <begin position="100"/>
        <end position="251"/>
    </location>
</feature>
<reference evidence="3 4" key="1">
    <citation type="submission" date="2024-11" db="EMBL/GenBank/DDBJ databases">
        <title>Chromosome-level genome assembly of the freshwater bivalve Anodonta woodiana.</title>
        <authorList>
            <person name="Chen X."/>
        </authorList>
    </citation>
    <scope>NUCLEOTIDE SEQUENCE [LARGE SCALE GENOMIC DNA]</scope>
    <source>
        <strain evidence="3">MN2024</strain>
        <tissue evidence="3">Gills</tissue>
    </source>
</reference>
<keyword evidence="4" id="KW-1185">Reference proteome</keyword>
<comment type="caution">
    <text evidence="3">The sequence shown here is derived from an EMBL/GenBank/DDBJ whole genome shotgun (WGS) entry which is preliminary data.</text>
</comment>
<dbReference type="SMART" id="SM00046">
    <property type="entry name" value="DAGKc"/>
    <property type="match status" value="1"/>
</dbReference>
<sequence>MDRTIEIYRDNCILSYDGKKEYFSCGNSSGAGKHVCLKLSDVLALKVHVKAGTLKPYLVLHYVVEGNGKVLRTKSCIITGEADQHLRLKDAVDAILNSFHRPKRLVVFINPNSGHRKGVNIFHNAVKPLFELCDISLRCIKTERPGQPKELLEKYDLRLMDGLVAIGGDGMFSECMNGLLLRLQKDAQVDYNNPDAPLSASTLPIGIIPAGSGNMLVQYLHGTIDVETSVIKIILGDHLLSNAVSVHQGRKLSSYAGLILEFGLVGEMMKDCEKFRWLGPKRYNIVPLGTILKRKSVNVEVEFIPEEPQKVKAIHKSRTFARQMSLPASRLQFQKRVLRLNSTPDFAEDQKCWLKKTGKVYGVDSYVVTQKEKDGNRNLVPFFGDSALHVWLTDKCSLSSHVSQLSLLKELKPCWDFKFIREIRCRGYRVKLPCSPFYKDDCGDKKLKKPLYINCDGEALRVDYPEFDVRLHRNAVPVFGKVG</sequence>
<dbReference type="SUPFAM" id="SSF111331">
    <property type="entry name" value="NAD kinase/diacylglycerol kinase-like"/>
    <property type="match status" value="1"/>
</dbReference>
<organism evidence="3 4">
    <name type="scientific">Sinanodonta woodiana</name>
    <name type="common">Chinese pond mussel</name>
    <name type="synonym">Anodonta woodiana</name>
    <dbReference type="NCBI Taxonomy" id="1069815"/>
    <lineage>
        <taxon>Eukaryota</taxon>
        <taxon>Metazoa</taxon>
        <taxon>Spiralia</taxon>
        <taxon>Lophotrochozoa</taxon>
        <taxon>Mollusca</taxon>
        <taxon>Bivalvia</taxon>
        <taxon>Autobranchia</taxon>
        <taxon>Heteroconchia</taxon>
        <taxon>Palaeoheterodonta</taxon>
        <taxon>Unionida</taxon>
        <taxon>Unionoidea</taxon>
        <taxon>Unionidae</taxon>
        <taxon>Unioninae</taxon>
        <taxon>Sinanodonta</taxon>
    </lineage>
</organism>
<dbReference type="InterPro" id="IPR017438">
    <property type="entry name" value="ATP-NAD_kinase_N"/>
</dbReference>
<gene>
    <name evidence="2" type="ORF">ACJMK2_041876</name>
    <name evidence="3" type="ORF">ACJMK2_042208</name>
</gene>
<dbReference type="AlphaFoldDB" id="A0ABD3W6M0"/>
<dbReference type="InterPro" id="IPR016064">
    <property type="entry name" value="NAD/diacylglycerol_kinase_sf"/>
</dbReference>
<dbReference type="EMBL" id="JBJQND010000008">
    <property type="protein sequence ID" value="KAL3869540.1"/>
    <property type="molecule type" value="Genomic_DNA"/>
</dbReference>
<dbReference type="Pfam" id="PF00781">
    <property type="entry name" value="DAGK_cat"/>
    <property type="match status" value="1"/>
</dbReference>